<dbReference type="EMBL" id="JBEUOH010000021">
    <property type="protein sequence ID" value="KAL0868480.1"/>
    <property type="molecule type" value="Genomic_DNA"/>
</dbReference>
<comment type="caution">
    <text evidence="2">The sequence shown here is derived from an EMBL/GenBank/DDBJ whole genome shotgun (WGS) entry which is preliminary data.</text>
</comment>
<dbReference type="SMART" id="SM00587">
    <property type="entry name" value="CHK"/>
    <property type="match status" value="1"/>
</dbReference>
<dbReference type="PANTHER" id="PTHR11012:SF30">
    <property type="entry name" value="PROTEIN KINASE-LIKE DOMAIN-CONTAINING"/>
    <property type="match status" value="1"/>
</dbReference>
<dbReference type="SUPFAM" id="SSF56112">
    <property type="entry name" value="Protein kinase-like (PK-like)"/>
    <property type="match status" value="1"/>
</dbReference>
<organism evidence="2 3">
    <name type="scientific">Loxostege sticticalis</name>
    <name type="common">Beet webworm moth</name>
    <dbReference type="NCBI Taxonomy" id="481309"/>
    <lineage>
        <taxon>Eukaryota</taxon>
        <taxon>Metazoa</taxon>
        <taxon>Ecdysozoa</taxon>
        <taxon>Arthropoda</taxon>
        <taxon>Hexapoda</taxon>
        <taxon>Insecta</taxon>
        <taxon>Pterygota</taxon>
        <taxon>Neoptera</taxon>
        <taxon>Endopterygota</taxon>
        <taxon>Lepidoptera</taxon>
        <taxon>Glossata</taxon>
        <taxon>Ditrysia</taxon>
        <taxon>Pyraloidea</taxon>
        <taxon>Crambidae</taxon>
        <taxon>Pyraustinae</taxon>
        <taxon>Loxostege</taxon>
    </lineage>
</organism>
<evidence type="ECO:0000259" key="1">
    <source>
        <dbReference type="SMART" id="SM00587"/>
    </source>
</evidence>
<keyword evidence="3" id="KW-1185">Reference proteome</keyword>
<feature type="domain" description="CHK kinase-like" evidence="1">
    <location>
        <begin position="119"/>
        <end position="308"/>
    </location>
</feature>
<dbReference type="PANTHER" id="PTHR11012">
    <property type="entry name" value="PROTEIN KINASE-LIKE DOMAIN-CONTAINING"/>
    <property type="match status" value="1"/>
</dbReference>
<evidence type="ECO:0000313" key="3">
    <source>
        <dbReference type="Proteomes" id="UP001549920"/>
    </source>
</evidence>
<name>A0ABR3HDI5_LOXSC</name>
<evidence type="ECO:0000313" key="2">
    <source>
        <dbReference type="EMBL" id="KAL0868480.1"/>
    </source>
</evidence>
<sequence length="391" mass="45115">MNSPSILIEKVLTRVAKKLNIEKWRYELENMSGNMVNYMGNLLPVALIDKTSDVTIHLMIKTDSSALVPAIEPFANGAYKREDYVYTTLVPLFKKITNNSGDFFPECYFADSSEDNRVLALQNMSVFGFERHNKGRFLDKEHIILILEAVAKLHSFSLILREKNIEPPNNEVMEPFMTNKEPHYAYCLKRCFKKYGVDLFEGTQFEQFFKKMYSSMDDMTQFIENSVKNAHTLVYGHGDIWKENFLFKYIDNKPVQVCLLDYQLTHLMTPARDVLFLLINSTESSVRREHCQTFLSTYYKALEMSLKANGIDPSTVYSEEKFRDDIKLVFPTCLCITIFSFALWLGLENLISLVDTAGSVNVDTQKDNVELFIKIIGDIITDFRDFGTTSM</sequence>
<proteinExistence type="predicted"/>
<dbReference type="Proteomes" id="UP001549920">
    <property type="component" value="Unassembled WGS sequence"/>
</dbReference>
<dbReference type="Pfam" id="PF02958">
    <property type="entry name" value="EcKL"/>
    <property type="match status" value="1"/>
</dbReference>
<dbReference type="InterPro" id="IPR011009">
    <property type="entry name" value="Kinase-like_dom_sf"/>
</dbReference>
<dbReference type="InterPro" id="IPR004119">
    <property type="entry name" value="EcKL"/>
</dbReference>
<dbReference type="InterPro" id="IPR015897">
    <property type="entry name" value="CHK_kinase-like"/>
</dbReference>
<dbReference type="Gene3D" id="3.90.1200.10">
    <property type="match status" value="1"/>
</dbReference>
<reference evidence="2 3" key="1">
    <citation type="submission" date="2024-06" db="EMBL/GenBank/DDBJ databases">
        <title>A chromosome-level genome assembly of beet webworm, Loxostege sticticalis.</title>
        <authorList>
            <person name="Zhang Y."/>
        </authorList>
    </citation>
    <scope>NUCLEOTIDE SEQUENCE [LARGE SCALE GENOMIC DNA]</scope>
    <source>
        <strain evidence="2">AQ026</strain>
        <tissue evidence="2">Whole body</tissue>
    </source>
</reference>
<accession>A0ABR3HDI5</accession>
<gene>
    <name evidence="2" type="ORF">ABMA27_007963</name>
</gene>
<protein>
    <recommendedName>
        <fullName evidence="1">CHK kinase-like domain-containing protein</fullName>
    </recommendedName>
</protein>